<protein>
    <recommendedName>
        <fullName evidence="5">Secreted protein</fullName>
    </recommendedName>
</protein>
<evidence type="ECO:0000313" key="4">
    <source>
        <dbReference type="Proteomes" id="UP001152797"/>
    </source>
</evidence>
<gene>
    <name evidence="2" type="ORF">C1SCF055_LOCUS22116</name>
</gene>
<proteinExistence type="predicted"/>
<reference evidence="2" key="1">
    <citation type="submission" date="2022-10" db="EMBL/GenBank/DDBJ databases">
        <authorList>
            <person name="Chen Y."/>
            <person name="Dougan E. K."/>
            <person name="Chan C."/>
            <person name="Rhodes N."/>
            <person name="Thang M."/>
        </authorList>
    </citation>
    <scope>NUCLEOTIDE SEQUENCE</scope>
</reference>
<evidence type="ECO:0008006" key="5">
    <source>
        <dbReference type="Google" id="ProtNLM"/>
    </source>
</evidence>
<dbReference type="AlphaFoldDB" id="A0A9P1CQX8"/>
<dbReference type="EMBL" id="CAMXCT010002090">
    <property type="protein sequence ID" value="CAI3995578.1"/>
    <property type="molecule type" value="Genomic_DNA"/>
</dbReference>
<feature type="chain" id="PRO_5043270661" description="Secreted protein" evidence="1">
    <location>
        <begin position="28"/>
        <end position="121"/>
    </location>
</feature>
<keyword evidence="4" id="KW-1185">Reference proteome</keyword>
<evidence type="ECO:0000313" key="2">
    <source>
        <dbReference type="EMBL" id="CAI3995578.1"/>
    </source>
</evidence>
<keyword evidence="1" id="KW-0732">Signal</keyword>
<accession>A0A9P1CQX8</accession>
<dbReference type="Proteomes" id="UP001152797">
    <property type="component" value="Unassembled WGS sequence"/>
</dbReference>
<comment type="caution">
    <text evidence="2">The sequence shown here is derived from an EMBL/GenBank/DDBJ whole genome shotgun (WGS) entry which is preliminary data.</text>
</comment>
<name>A0A9P1CQX8_9DINO</name>
<evidence type="ECO:0000313" key="3">
    <source>
        <dbReference type="EMBL" id="CAL1148953.1"/>
    </source>
</evidence>
<reference evidence="3" key="2">
    <citation type="submission" date="2024-04" db="EMBL/GenBank/DDBJ databases">
        <authorList>
            <person name="Chen Y."/>
            <person name="Shah S."/>
            <person name="Dougan E. K."/>
            <person name="Thang M."/>
            <person name="Chan C."/>
        </authorList>
    </citation>
    <scope>NUCLEOTIDE SEQUENCE [LARGE SCALE GENOMIC DNA]</scope>
</reference>
<feature type="signal peptide" evidence="1">
    <location>
        <begin position="1"/>
        <end position="27"/>
    </location>
</feature>
<sequence length="121" mass="13797">MLEIEKHWRKLRFGMFLTAHLFVPTVAWQTSMKKTPPCGWNTAESPWVTTQQKPCSHVSRQVGPSWKKPVFVRCGHPEQKTWRGFPDFRCSKHSVGSRGRTDLCSSIASRVFLVVCPALGI</sequence>
<organism evidence="2">
    <name type="scientific">Cladocopium goreaui</name>
    <dbReference type="NCBI Taxonomy" id="2562237"/>
    <lineage>
        <taxon>Eukaryota</taxon>
        <taxon>Sar</taxon>
        <taxon>Alveolata</taxon>
        <taxon>Dinophyceae</taxon>
        <taxon>Suessiales</taxon>
        <taxon>Symbiodiniaceae</taxon>
        <taxon>Cladocopium</taxon>
    </lineage>
</organism>
<dbReference type="EMBL" id="CAMXCT030002090">
    <property type="protein sequence ID" value="CAL4782890.1"/>
    <property type="molecule type" value="Genomic_DNA"/>
</dbReference>
<evidence type="ECO:0000256" key="1">
    <source>
        <dbReference type="SAM" id="SignalP"/>
    </source>
</evidence>
<dbReference type="EMBL" id="CAMXCT020002090">
    <property type="protein sequence ID" value="CAL1148953.1"/>
    <property type="molecule type" value="Genomic_DNA"/>
</dbReference>